<reference evidence="6" key="1">
    <citation type="submission" date="2019-08" db="EMBL/GenBank/DDBJ databases">
        <title>Limnoglobus roseus gen. nov., sp. nov., a novel freshwater planctomycete with a giant genome from the family Gemmataceae.</title>
        <authorList>
            <person name="Kulichevskaya I.S."/>
            <person name="Naumoff D.G."/>
            <person name="Miroshnikov K."/>
            <person name="Ivanova A."/>
            <person name="Philippov D.A."/>
            <person name="Hakobyan A."/>
            <person name="Rijpstra I.C."/>
            <person name="Sinninghe Damste J.S."/>
            <person name="Liesack W."/>
            <person name="Dedysh S.N."/>
        </authorList>
    </citation>
    <scope>NUCLEOTIDE SEQUENCE [LARGE SCALE GENOMIC DNA]</scope>
    <source>
        <strain evidence="6">PX52</strain>
    </source>
</reference>
<dbReference type="OrthoDB" id="222710at2"/>
<keyword evidence="6" id="KW-1185">Reference proteome</keyword>
<dbReference type="Gene3D" id="2.60.40.1080">
    <property type="match status" value="1"/>
</dbReference>
<dbReference type="AlphaFoldDB" id="A0A5C1A8K3"/>
<evidence type="ECO:0000259" key="4">
    <source>
        <dbReference type="Pfam" id="PF07587"/>
    </source>
</evidence>
<dbReference type="InterPro" id="IPR022655">
    <property type="entry name" value="DUF1553"/>
</dbReference>
<feature type="domain" description="DUF1553" evidence="4">
    <location>
        <begin position="560"/>
        <end position="784"/>
    </location>
</feature>
<feature type="domain" description="DUF1549" evidence="3">
    <location>
        <begin position="322"/>
        <end position="511"/>
    </location>
</feature>
<feature type="coiled-coil region" evidence="1">
    <location>
        <begin position="810"/>
        <end position="852"/>
    </location>
</feature>
<evidence type="ECO:0000256" key="2">
    <source>
        <dbReference type="SAM" id="SignalP"/>
    </source>
</evidence>
<dbReference type="KEGG" id="lrs:PX52LOC_00273"/>
<gene>
    <name evidence="5" type="ORF">PX52LOC_00273</name>
</gene>
<sequence>MKYCLQVVTLVLASVGVCRADGLPTLRVFPAKVELNGQGDRLSVVVQEVDAQGLTKDVTAAAKFQLADAGVATLTDGRLAPGKDGTTKLVVEHGKLKAEAEVVVKNAAKSRAVSFRLDVMPVFMKHGCNNGSCHGAARGKDGFMLSLFGYDPAGDYYRLTRAIVGRRVDLASPEKSLLLEKTTNAVPHTGGKLFDTNHDDYKTLLGWLKAGAPDDGTDTPVPVGIELLPPKVVFPGTNATQKTVVLAKYSDGAVRDVTRLALYLTNNDAVAGIDKDGVAKANGRGGAFVFARFSKFTVGSEVLVLPTDDKFVWPKTPEKNYVDTLVFDKLKKLHMAPSELCSDEAFLRRVSLDLIGLPPTREEFEKFLADKAPDKRAKLIDTLIERPEFVDMWTMKWGELLRIRAANNNPQYGRDAKAMYTYAAWVKEQIAANRPLNEFVADLIAGTGSNFKQPTANLYTSAERLTPEKTAEDIAQVFLGTRIQCAQCHNHPFDRWTLDDYYGFSAFFAGVNLKRGVEGREVIVTNNNSANTVAHPVDGRRMKPKFLGGDVPEVEGQDPRKALATWLTSPDNAAFSKTMANMIWSHFFGRGITDPVDDVRISNPPSNKELLDELGTKLTAYKFDMKKLVKDICNSRTYQLSVTTNPTNELDSAYFSHAYVRRLRAEVLLDSITRITGTEDRFPLSPPGTRAVQIHTGEVSNYFLTTFGRAPRETPCSCEVSKAANLSQALHLVNGDTLTNKIAQSKVIADLVTKKAKPEDVIEELYIRAFSRKPNGDETKRLLDIVNKEIGNPDRVKELVAMRAGLDPTLARQQERLQKLKEDAKKLTGKDLAVAEKQIKNLGETVATTQKQYETAAAVTLYGDILWSLFNSTEFTFNH</sequence>
<accession>A0A5C1A8K3</accession>
<dbReference type="Pfam" id="PF07583">
    <property type="entry name" value="PSCyt2"/>
    <property type="match status" value="1"/>
</dbReference>
<evidence type="ECO:0000259" key="3">
    <source>
        <dbReference type="Pfam" id="PF07583"/>
    </source>
</evidence>
<dbReference type="PANTHER" id="PTHR35889">
    <property type="entry name" value="CYCLOINULO-OLIGOSACCHARIDE FRUCTANOTRANSFERASE-RELATED"/>
    <property type="match status" value="1"/>
</dbReference>
<organism evidence="5 6">
    <name type="scientific">Limnoglobus roseus</name>
    <dbReference type="NCBI Taxonomy" id="2598579"/>
    <lineage>
        <taxon>Bacteria</taxon>
        <taxon>Pseudomonadati</taxon>
        <taxon>Planctomycetota</taxon>
        <taxon>Planctomycetia</taxon>
        <taxon>Gemmatales</taxon>
        <taxon>Gemmataceae</taxon>
        <taxon>Limnoglobus</taxon>
    </lineage>
</organism>
<proteinExistence type="predicted"/>
<protein>
    <recommendedName>
        <fullName evidence="7">DUF1549 domain-containing protein</fullName>
    </recommendedName>
</protein>
<dbReference type="PANTHER" id="PTHR35889:SF3">
    <property type="entry name" value="F-BOX DOMAIN-CONTAINING PROTEIN"/>
    <property type="match status" value="1"/>
</dbReference>
<evidence type="ECO:0000313" key="6">
    <source>
        <dbReference type="Proteomes" id="UP000324974"/>
    </source>
</evidence>
<dbReference type="RefSeq" id="WP_149108393.1">
    <property type="nucleotide sequence ID" value="NZ_CP042425.1"/>
</dbReference>
<evidence type="ECO:0000313" key="5">
    <source>
        <dbReference type="EMBL" id="QEL13418.1"/>
    </source>
</evidence>
<evidence type="ECO:0000256" key="1">
    <source>
        <dbReference type="SAM" id="Coils"/>
    </source>
</evidence>
<keyword evidence="1" id="KW-0175">Coiled coil</keyword>
<dbReference type="Proteomes" id="UP000324974">
    <property type="component" value="Chromosome"/>
</dbReference>
<evidence type="ECO:0008006" key="7">
    <source>
        <dbReference type="Google" id="ProtNLM"/>
    </source>
</evidence>
<dbReference type="EMBL" id="CP042425">
    <property type="protein sequence ID" value="QEL13418.1"/>
    <property type="molecule type" value="Genomic_DNA"/>
</dbReference>
<keyword evidence="2" id="KW-0732">Signal</keyword>
<dbReference type="InterPro" id="IPR011444">
    <property type="entry name" value="DUF1549"/>
</dbReference>
<feature type="signal peptide" evidence="2">
    <location>
        <begin position="1"/>
        <end position="20"/>
    </location>
</feature>
<name>A0A5C1A8K3_9BACT</name>
<dbReference type="Pfam" id="PF07587">
    <property type="entry name" value="PSD1"/>
    <property type="match status" value="1"/>
</dbReference>
<feature type="chain" id="PRO_5023071133" description="DUF1549 domain-containing protein" evidence="2">
    <location>
        <begin position="21"/>
        <end position="879"/>
    </location>
</feature>